<gene>
    <name evidence="2" type="ORF">OH76DRAFT_1398048</name>
</gene>
<evidence type="ECO:0000313" key="2">
    <source>
        <dbReference type="EMBL" id="RDX54656.1"/>
    </source>
</evidence>
<keyword evidence="1" id="KW-0812">Transmembrane</keyword>
<keyword evidence="3" id="KW-1185">Reference proteome</keyword>
<organism evidence="2 3">
    <name type="scientific">Lentinus brumalis</name>
    <dbReference type="NCBI Taxonomy" id="2498619"/>
    <lineage>
        <taxon>Eukaryota</taxon>
        <taxon>Fungi</taxon>
        <taxon>Dikarya</taxon>
        <taxon>Basidiomycota</taxon>
        <taxon>Agaricomycotina</taxon>
        <taxon>Agaricomycetes</taxon>
        <taxon>Polyporales</taxon>
        <taxon>Polyporaceae</taxon>
        <taxon>Lentinus</taxon>
    </lineage>
</organism>
<keyword evidence="1" id="KW-1133">Transmembrane helix</keyword>
<dbReference type="OrthoDB" id="5216128at2759"/>
<dbReference type="Proteomes" id="UP000256964">
    <property type="component" value="Unassembled WGS sequence"/>
</dbReference>
<reference evidence="2 3" key="1">
    <citation type="journal article" date="2018" name="Biotechnol. Biofuels">
        <title>Integrative visual omics of the white-rot fungus Polyporus brumalis exposes the biotechnological potential of its oxidative enzymes for delignifying raw plant biomass.</title>
        <authorList>
            <person name="Miyauchi S."/>
            <person name="Rancon A."/>
            <person name="Drula E."/>
            <person name="Hage H."/>
            <person name="Chaduli D."/>
            <person name="Favel A."/>
            <person name="Grisel S."/>
            <person name="Henrissat B."/>
            <person name="Herpoel-Gimbert I."/>
            <person name="Ruiz-Duenas F.J."/>
            <person name="Chevret D."/>
            <person name="Hainaut M."/>
            <person name="Lin J."/>
            <person name="Wang M."/>
            <person name="Pangilinan J."/>
            <person name="Lipzen A."/>
            <person name="Lesage-Meessen L."/>
            <person name="Navarro D."/>
            <person name="Riley R."/>
            <person name="Grigoriev I.V."/>
            <person name="Zhou S."/>
            <person name="Raouche S."/>
            <person name="Rosso M.N."/>
        </authorList>
    </citation>
    <scope>NUCLEOTIDE SEQUENCE [LARGE SCALE GENOMIC DNA]</scope>
    <source>
        <strain evidence="2 3">BRFM 1820</strain>
    </source>
</reference>
<feature type="transmembrane region" description="Helical" evidence="1">
    <location>
        <begin position="112"/>
        <end position="128"/>
    </location>
</feature>
<keyword evidence="1" id="KW-0472">Membrane</keyword>
<sequence>MAISRSPILLLAAAAFGTIFVGFGINAILRPAHALTFFEFARPPASAADRQLVDSLMIIYGARDVFMGLAIYAAAYFGNRKALGSIVLAASAVAAVDGAVCKMNGEGEWAHWGYAPMVALVGALLLGPA</sequence>
<evidence type="ECO:0000256" key="1">
    <source>
        <dbReference type="SAM" id="Phobius"/>
    </source>
</evidence>
<feature type="transmembrane region" description="Helical" evidence="1">
    <location>
        <begin position="82"/>
        <end position="100"/>
    </location>
</feature>
<proteinExistence type="predicted"/>
<dbReference type="AlphaFoldDB" id="A0A371DQ40"/>
<feature type="transmembrane region" description="Helical" evidence="1">
    <location>
        <begin position="58"/>
        <end position="75"/>
    </location>
</feature>
<protein>
    <submittedName>
        <fullName evidence="2">Uncharacterized protein</fullName>
    </submittedName>
</protein>
<dbReference type="Pfam" id="PF14087">
    <property type="entry name" value="DUF4267"/>
    <property type="match status" value="1"/>
</dbReference>
<evidence type="ECO:0000313" key="3">
    <source>
        <dbReference type="Proteomes" id="UP000256964"/>
    </source>
</evidence>
<accession>A0A371DQ40</accession>
<name>A0A371DQ40_9APHY</name>
<dbReference type="EMBL" id="KZ857384">
    <property type="protein sequence ID" value="RDX54656.1"/>
    <property type="molecule type" value="Genomic_DNA"/>
</dbReference>
<dbReference type="InterPro" id="IPR025363">
    <property type="entry name" value="DUF4267"/>
</dbReference>